<keyword evidence="4" id="KW-1185">Reference proteome</keyword>
<proteinExistence type="predicted"/>
<dbReference type="RefSeq" id="WP_185720273.1">
    <property type="nucleotide sequence ID" value="NZ_BAAAWI010000001.1"/>
</dbReference>
<evidence type="ECO:0000256" key="2">
    <source>
        <dbReference type="SAM" id="SignalP"/>
    </source>
</evidence>
<dbReference type="AlphaFoldDB" id="A0A7G7MKY5"/>
<accession>A0A7G7MKY5</accession>
<dbReference type="Proteomes" id="UP000515728">
    <property type="component" value="Chromosome"/>
</dbReference>
<evidence type="ECO:0000313" key="3">
    <source>
        <dbReference type="EMBL" id="QNG53446.1"/>
    </source>
</evidence>
<gene>
    <name evidence="3" type="ORF">H6H00_05585</name>
</gene>
<feature type="signal peptide" evidence="2">
    <location>
        <begin position="1"/>
        <end position="29"/>
    </location>
</feature>
<dbReference type="KEGG" id="ppel:H6H00_05585"/>
<protein>
    <submittedName>
        <fullName evidence="3">Uncharacterized protein</fullName>
    </submittedName>
</protein>
<evidence type="ECO:0000256" key="1">
    <source>
        <dbReference type="SAM" id="MobiDB-lite"/>
    </source>
</evidence>
<sequence>MDLHRPRAAALCAAMSAALVVGMAGTAVAFSPPEPPAAQLVAVPTASPTGGPATTPAVTARTPAP</sequence>
<name>A0A7G7MKY5_9PSEU</name>
<reference evidence="3 4" key="1">
    <citation type="submission" date="2020-08" db="EMBL/GenBank/DDBJ databases">
        <authorList>
            <person name="Mo P."/>
        </authorList>
    </citation>
    <scope>NUCLEOTIDE SEQUENCE [LARGE SCALE GENOMIC DNA]</scope>
    <source>
        <strain evidence="3 4">CGMCC 4.1532</strain>
    </source>
</reference>
<feature type="region of interest" description="Disordered" evidence="1">
    <location>
        <begin position="43"/>
        <end position="65"/>
    </location>
</feature>
<keyword evidence="2" id="KW-0732">Signal</keyword>
<evidence type="ECO:0000313" key="4">
    <source>
        <dbReference type="Proteomes" id="UP000515728"/>
    </source>
</evidence>
<dbReference type="EMBL" id="CP060131">
    <property type="protein sequence ID" value="QNG53446.1"/>
    <property type="molecule type" value="Genomic_DNA"/>
</dbReference>
<feature type="chain" id="PRO_5028903280" evidence="2">
    <location>
        <begin position="30"/>
        <end position="65"/>
    </location>
</feature>
<organism evidence="3 4">
    <name type="scientific">Pseudonocardia petroleophila</name>
    <dbReference type="NCBI Taxonomy" id="37331"/>
    <lineage>
        <taxon>Bacteria</taxon>
        <taxon>Bacillati</taxon>
        <taxon>Actinomycetota</taxon>
        <taxon>Actinomycetes</taxon>
        <taxon>Pseudonocardiales</taxon>
        <taxon>Pseudonocardiaceae</taxon>
        <taxon>Pseudonocardia</taxon>
    </lineage>
</organism>